<protein>
    <recommendedName>
        <fullName evidence="2">DUF6536 domain-containing protein</fullName>
    </recommendedName>
</protein>
<feature type="transmembrane region" description="Helical" evidence="1">
    <location>
        <begin position="105"/>
        <end position="124"/>
    </location>
</feature>
<feature type="domain" description="DUF6536" evidence="2">
    <location>
        <begin position="55"/>
        <end position="204"/>
    </location>
</feature>
<dbReference type="EMBL" id="JAFEKC020000026">
    <property type="protein sequence ID" value="KAK0506994.1"/>
    <property type="molecule type" value="Genomic_DNA"/>
</dbReference>
<dbReference type="PANTHER" id="PTHR35395:SF1">
    <property type="entry name" value="DUF6536 DOMAIN-CONTAINING PROTEIN"/>
    <property type="match status" value="1"/>
</dbReference>
<evidence type="ECO:0000313" key="3">
    <source>
        <dbReference type="EMBL" id="KAK0506994.1"/>
    </source>
</evidence>
<feature type="transmembrane region" description="Helical" evidence="1">
    <location>
        <begin position="629"/>
        <end position="650"/>
    </location>
</feature>
<sequence length="722" mass="80099">MAGAISPSSCKKDLIKSRLKSPRCLHPVRRIFISISLSPRYHYVRELWRKLNGYHFGVMCCAWTSAMVLVVNLTATIWGIKKFGILDGLGTLQVGDCNATSRLGFWLHLIINGLSTLLLGASNYSMQCLSSPTRSEIDRAHRKCIWLDIGIPSVKNLRRISWSRIVLWWALAISSIPLHLFWNSAVFSTLYTWEYYVLVAPASFPAGPLFGPSYYNNTDQQLVSNASMLERLEPRACLEAYAGSINSNRGDVVLVSSYNTTEGQNLEYTLDSVYEPIGPGFAGAGDRGSGQWICGSQEEWMTCDVQSAASNVSSWLFEEWDIQYCLSEQVQEQCKLQFSTALMTIVILCNFIKMGCMAWIAWRRDSEPLVTLGDAIASFLDTPDIFTAGNCIANKESFSMKKAPALSRIRNLRELFGIGNERTQGTHGIWSPSPLVWLGRRRLWFSAASQKRWIFCNGLITVTLSVVAVLLRLGLANPYLPSRSISYLWSLGFGTVTAASIINWPTQQYDESVQGGLLLMVLISNSPQLILSFLYLTYNGLFTSMLLAKEWSGFAHHRKTLRITSPKDQQRSTYWLQLPYRYSIPLSVTSSLLHWLVSQSIFLARVTVLDPTGVEDTTESISTCGYSNIAIIFVISFGSILPFIAIAYGFRRYPSGMPLAASCSAAISAACHPPEADTDAASKPLQWGVTGEVVETNAGEIVGHCSFTSLEVTAPVQGQLYA</sequence>
<keyword evidence="4" id="KW-1185">Reference proteome</keyword>
<comment type="caution">
    <text evidence="3">The sequence shown here is derived from an EMBL/GenBank/DDBJ whole genome shotgun (WGS) entry which is preliminary data.</text>
</comment>
<evidence type="ECO:0000259" key="2">
    <source>
        <dbReference type="Pfam" id="PF20163"/>
    </source>
</evidence>
<keyword evidence="1" id="KW-0812">Transmembrane</keyword>
<accession>A0AA39QRB4</accession>
<evidence type="ECO:0000256" key="1">
    <source>
        <dbReference type="SAM" id="Phobius"/>
    </source>
</evidence>
<evidence type="ECO:0000313" key="4">
    <source>
        <dbReference type="Proteomes" id="UP001166286"/>
    </source>
</evidence>
<dbReference type="Pfam" id="PF20163">
    <property type="entry name" value="DUF6536"/>
    <property type="match status" value="1"/>
</dbReference>
<dbReference type="AlphaFoldDB" id="A0AA39QRB4"/>
<organism evidence="3 4">
    <name type="scientific">Cladonia borealis</name>
    <dbReference type="NCBI Taxonomy" id="184061"/>
    <lineage>
        <taxon>Eukaryota</taxon>
        <taxon>Fungi</taxon>
        <taxon>Dikarya</taxon>
        <taxon>Ascomycota</taxon>
        <taxon>Pezizomycotina</taxon>
        <taxon>Lecanoromycetes</taxon>
        <taxon>OSLEUM clade</taxon>
        <taxon>Lecanoromycetidae</taxon>
        <taxon>Lecanorales</taxon>
        <taxon>Lecanorineae</taxon>
        <taxon>Cladoniaceae</taxon>
        <taxon>Cladonia</taxon>
    </lineage>
</organism>
<feature type="transmembrane region" description="Helical" evidence="1">
    <location>
        <begin position="453"/>
        <end position="475"/>
    </location>
</feature>
<reference evidence="3" key="1">
    <citation type="submission" date="2023-03" db="EMBL/GenBank/DDBJ databases">
        <title>Complete genome of Cladonia borealis.</title>
        <authorList>
            <person name="Park H."/>
        </authorList>
    </citation>
    <scope>NUCLEOTIDE SEQUENCE</scope>
    <source>
        <strain evidence="3">ANT050790</strain>
    </source>
</reference>
<feature type="transmembrane region" description="Helical" evidence="1">
    <location>
        <begin position="517"/>
        <end position="538"/>
    </location>
</feature>
<feature type="transmembrane region" description="Helical" evidence="1">
    <location>
        <begin position="165"/>
        <end position="182"/>
    </location>
</feature>
<feature type="transmembrane region" description="Helical" evidence="1">
    <location>
        <begin position="54"/>
        <end position="80"/>
    </location>
</feature>
<gene>
    <name evidence="3" type="ORF">JMJ35_010694</name>
</gene>
<dbReference type="Proteomes" id="UP001166286">
    <property type="component" value="Unassembled WGS sequence"/>
</dbReference>
<dbReference type="InterPro" id="IPR046623">
    <property type="entry name" value="DUF6536"/>
</dbReference>
<keyword evidence="1" id="KW-0472">Membrane</keyword>
<keyword evidence="1" id="KW-1133">Transmembrane helix</keyword>
<name>A0AA39QRB4_9LECA</name>
<dbReference type="PANTHER" id="PTHR35395">
    <property type="entry name" value="DUF6536 DOMAIN-CONTAINING PROTEIN"/>
    <property type="match status" value="1"/>
</dbReference>
<proteinExistence type="predicted"/>
<feature type="transmembrane region" description="Helical" evidence="1">
    <location>
        <begin position="487"/>
        <end position="505"/>
    </location>
</feature>
<feature type="transmembrane region" description="Helical" evidence="1">
    <location>
        <begin position="341"/>
        <end position="362"/>
    </location>
</feature>